<evidence type="ECO:0000256" key="1">
    <source>
        <dbReference type="SAM" id="MobiDB-lite"/>
    </source>
</evidence>
<keyword evidence="8" id="KW-1185">Reference proteome</keyword>
<dbReference type="GO" id="GO:0004386">
    <property type="term" value="F:helicase activity"/>
    <property type="evidence" value="ECO:0007669"/>
    <property type="project" value="InterPro"/>
</dbReference>
<dbReference type="Pfam" id="PF13086">
    <property type="entry name" value="AAA_11"/>
    <property type="match status" value="1"/>
</dbReference>
<evidence type="ECO:0000259" key="6">
    <source>
        <dbReference type="Pfam" id="PF25396"/>
    </source>
</evidence>
<evidence type="ECO:0000259" key="2">
    <source>
        <dbReference type="Pfam" id="PF13086"/>
    </source>
</evidence>
<dbReference type="EMBL" id="CADEBC010000858">
    <property type="protein sequence ID" value="CAB3261206.1"/>
    <property type="molecule type" value="Genomic_DNA"/>
</dbReference>
<sequence>MDEIAIRKQLQWDGTKYHGHIDIGTEVVGDDLPLATEALTFMLTCINESWKIPIGYFLINGVSGQQKKNLVEQAIRLLIEHGITVVSLTFDGTAANAAMATQLGCDLNPDNLRSTFRVDYPEVAILYDPCHNIKLVRNALGEKHTLLDADNQVISWHFLNMLQNLQVEEGLHAANKLSAAHIQYEKQKMKVKLATQLLSNSVADALEFCHEMQIPAFENCEATIKFIKHFNNLFDILNSRSLLSKGYKKPLNVHNILKAREKLQEIDEYIDGLKLSDGTFITSAMGESSKSSLRIDWFDGTLIEDVRPNTSSTTDFADEEQPEPKKPDKPQYTEKKPIGFKRLHDISLLQPPILNLEVAHRPGFWNLFDEKELKGDFIVLIVKILASIYKSLEPGENSKLVKMLKTRFQNSNFLVYLKSYLDELPSVRISEKKLNFHLWDDAESFYVNVTNLCEGIICFDSNNEEFIKEILDLLEIVEVSAIGVCEEHTERFSEELFVKIETLKFEAMSLLKTQSTSDLAGTEPTQIDDKNYFKNLNIFPTQDDLLLDSEVPIEPNIINGAYPSVEHYLDIQFKLLREDCFGPLREGICKYLANPTKRRHEHIRVYPKVRILRNYVSNNKVGHLVDIAYQERINNGAINTKRYSYNKQLMFGSLLLFTCDNFERILCATVLDSNFNLLSEGYVAVSFQNPTSKSIFSESYLMVESEVFFEPYHRVLKVLQESRLDDLPMKRYIVDVQTETRPPSYLSEETIYTLVNEKEEIPFLVLDTKQWPPNLLDLDSSQMEAYKFALTREFAVIQGPPGTGKTYIGVKIASTLLRNLSLDGSPMLIICYTNHALDQFLEGILHVTENIVRLGSQSKSPDLEKYTLNKLRTKVKSKYSYLYAKKRSELETIFKQTTEVQSEIEKCEKEIISYKNLRPYLRIGEKNYELQSFKEDSILNWLFSHLEEDNDNKESDTKESADIEDWEKFDDITITEEIETCFSEKWGLKEIESLLNSMKYVKDVTDDQTELEKMTDRFEMQIKRIRRRLNCWKKYRTLQNNNNKESMLEEVNDIYSLNTEQRWRLYYNAVELLKSELMVKMNALLEQHNTANQELNEVATSIDGDVMKTVRVVGVTTTTAARRHDLMRKLLSPIVIVEEAAEVLEAHIVSSLTQHCQHLILIGDHKQLRPTAAHYKLAKDYNLEISLFERMIRNGVHARTLTTQRRMRPNFVPLIVPAIYDSLHCHRNVYDYPDVRGMKHNLYFYTHDVFEDSEGMEDSWSHRNTQEAKWCVALANYLRNSMYRSDEITILSTYTGQVSLIKDGMEDSWSHRNTQEAKWCVALANYLRNSMYRSDEITILSTYTGQVSLIKDMSKKYTLLRDVRITAVDNYQGEENHIIILSLVRSNRDNKIGFLNAPNRICVALSRAKEGFYIFGNMNVLKSASNIWKQINEKLTEQNAIGNKISLYCEEHGSSLDVANVEDFENCRPPGTYGTCIKSCPLK</sequence>
<dbReference type="InterPro" id="IPR041679">
    <property type="entry name" value="DNA2/NAM7-like_C"/>
</dbReference>
<dbReference type="Pfam" id="PF21788">
    <property type="entry name" value="TNP-like_GBD"/>
    <property type="match status" value="1"/>
</dbReference>
<feature type="domain" description="ZNFX1" evidence="6">
    <location>
        <begin position="599"/>
        <end position="706"/>
    </location>
</feature>
<feature type="domain" description="Transposable element P transposase-like GTP-binding insertion" evidence="5">
    <location>
        <begin position="130"/>
        <end position="250"/>
    </location>
</feature>
<dbReference type="CDD" id="cd18808">
    <property type="entry name" value="SF1_C_Upf1"/>
    <property type="match status" value="1"/>
</dbReference>
<dbReference type="InterPro" id="IPR027417">
    <property type="entry name" value="P-loop_NTPase"/>
</dbReference>
<accession>A0A8S1BPS4</accession>
<evidence type="ECO:0008006" key="9">
    <source>
        <dbReference type="Google" id="ProtNLM"/>
    </source>
</evidence>
<dbReference type="PANTHER" id="PTHR10887">
    <property type="entry name" value="DNA2/NAM7 HELICASE FAMILY"/>
    <property type="match status" value="1"/>
</dbReference>
<dbReference type="Pfam" id="PF21787">
    <property type="entry name" value="TNP-like_RNaseH_N"/>
    <property type="match status" value="1"/>
</dbReference>
<protein>
    <recommendedName>
        <fullName evidence="9">NFX1-type zinc finger-containing protein 1</fullName>
    </recommendedName>
</protein>
<dbReference type="InterPro" id="IPR048366">
    <property type="entry name" value="TNP-like_GBD"/>
</dbReference>
<feature type="region of interest" description="Disordered" evidence="1">
    <location>
        <begin position="306"/>
        <end position="334"/>
    </location>
</feature>
<dbReference type="SUPFAM" id="SSF52540">
    <property type="entry name" value="P-loop containing nucleoside triphosphate hydrolases"/>
    <property type="match status" value="3"/>
</dbReference>
<evidence type="ECO:0000313" key="7">
    <source>
        <dbReference type="EMBL" id="CAB3261206.1"/>
    </source>
</evidence>
<evidence type="ECO:0000259" key="5">
    <source>
        <dbReference type="Pfam" id="PF21788"/>
    </source>
</evidence>
<feature type="domain" description="DNA2/NAM7 helicase helicase" evidence="2">
    <location>
        <begin position="778"/>
        <end position="1171"/>
    </location>
</feature>
<dbReference type="InterPro" id="IPR045055">
    <property type="entry name" value="DNA2/NAM7-like"/>
</dbReference>
<dbReference type="Proteomes" id="UP000494106">
    <property type="component" value="Unassembled WGS sequence"/>
</dbReference>
<feature type="compositionally biased region" description="Basic and acidic residues" evidence="1">
    <location>
        <begin position="322"/>
        <end position="334"/>
    </location>
</feature>
<dbReference type="Pfam" id="PF13087">
    <property type="entry name" value="AAA_12"/>
    <property type="match status" value="2"/>
</dbReference>
<name>A0A8S1BPS4_ARCPL</name>
<feature type="domain" description="DNA2/NAM7 helicase-like C-terminal" evidence="3">
    <location>
        <begin position="1183"/>
        <end position="1307"/>
    </location>
</feature>
<evidence type="ECO:0000259" key="4">
    <source>
        <dbReference type="Pfam" id="PF21787"/>
    </source>
</evidence>
<evidence type="ECO:0000313" key="8">
    <source>
        <dbReference type="Proteomes" id="UP000494106"/>
    </source>
</evidence>
<feature type="domain" description="DNA2/NAM7 helicase-like C-terminal" evidence="3">
    <location>
        <begin position="1309"/>
        <end position="1418"/>
    </location>
</feature>
<evidence type="ECO:0000259" key="3">
    <source>
        <dbReference type="Pfam" id="PF13087"/>
    </source>
</evidence>
<dbReference type="OrthoDB" id="2423195at2759"/>
<organism evidence="7 8">
    <name type="scientific">Arctia plantaginis</name>
    <name type="common">Wood tiger moth</name>
    <name type="synonym">Phalaena plantaginis</name>
    <dbReference type="NCBI Taxonomy" id="874455"/>
    <lineage>
        <taxon>Eukaryota</taxon>
        <taxon>Metazoa</taxon>
        <taxon>Ecdysozoa</taxon>
        <taxon>Arthropoda</taxon>
        <taxon>Hexapoda</taxon>
        <taxon>Insecta</taxon>
        <taxon>Pterygota</taxon>
        <taxon>Neoptera</taxon>
        <taxon>Endopterygota</taxon>
        <taxon>Lepidoptera</taxon>
        <taxon>Glossata</taxon>
        <taxon>Ditrysia</taxon>
        <taxon>Noctuoidea</taxon>
        <taxon>Erebidae</taxon>
        <taxon>Arctiinae</taxon>
        <taxon>Arctia</taxon>
    </lineage>
</organism>
<feature type="domain" description="Transposable element P transposase-like RNase H" evidence="4">
    <location>
        <begin position="1"/>
        <end position="104"/>
    </location>
</feature>
<gene>
    <name evidence="7" type="ORF">APLA_LOCUS17695</name>
</gene>
<dbReference type="InterPro" id="IPR057373">
    <property type="entry name" value="ZNFX1"/>
</dbReference>
<dbReference type="GO" id="GO:0031048">
    <property type="term" value="P:regulatory ncRNA-mediated heterochromatin formation"/>
    <property type="evidence" value="ECO:0007669"/>
    <property type="project" value="TreeGrafter"/>
</dbReference>
<dbReference type="InterPro" id="IPR048365">
    <property type="entry name" value="TNP-like_RNaseH_N"/>
</dbReference>
<dbReference type="Pfam" id="PF25396">
    <property type="entry name" value="ZNFX1"/>
    <property type="match status" value="1"/>
</dbReference>
<dbReference type="GO" id="GO:0031380">
    <property type="term" value="C:nuclear RNA-directed RNA polymerase complex"/>
    <property type="evidence" value="ECO:0007669"/>
    <property type="project" value="TreeGrafter"/>
</dbReference>
<dbReference type="InterPro" id="IPR047187">
    <property type="entry name" value="SF1_C_Upf1"/>
</dbReference>
<proteinExistence type="predicted"/>
<comment type="caution">
    <text evidence="7">The sequence shown here is derived from an EMBL/GenBank/DDBJ whole genome shotgun (WGS) entry which is preliminary data.</text>
</comment>
<dbReference type="Gene3D" id="3.40.50.300">
    <property type="entry name" value="P-loop containing nucleotide triphosphate hydrolases"/>
    <property type="match status" value="3"/>
</dbReference>
<dbReference type="InterPro" id="IPR041677">
    <property type="entry name" value="DNA2/NAM7_AAA_11"/>
</dbReference>
<dbReference type="PANTHER" id="PTHR10887:SF341">
    <property type="entry name" value="NFX1-TYPE ZINC FINGER-CONTAINING PROTEIN 1"/>
    <property type="match status" value="1"/>
</dbReference>
<reference evidence="7 8" key="1">
    <citation type="submission" date="2020-04" db="EMBL/GenBank/DDBJ databases">
        <authorList>
            <person name="Wallbank WR R."/>
            <person name="Pardo Diaz C."/>
            <person name="Kozak K."/>
            <person name="Martin S."/>
            <person name="Jiggins C."/>
            <person name="Moest M."/>
            <person name="Warren A I."/>
            <person name="Byers J.R.P. K."/>
            <person name="Montejo-Kovacevich G."/>
            <person name="Yen C E."/>
        </authorList>
    </citation>
    <scope>NUCLEOTIDE SEQUENCE [LARGE SCALE GENOMIC DNA]</scope>
</reference>